<keyword evidence="2" id="KW-0677">Repeat</keyword>
<sequence length="402" mass="44248">ATPSPQAALTLGGLPGLIQKFQNASLRDRLNLLPQALQYDQGIHLLHQALQSPHPQLTWAAYRLLETHPDRHSRTTHSPYTRFQNTTTLVNDRRNKVETVAIAPNGKLAIAGTRRGLATIWDLTRHHPIHQINLAHHHNLIQSNQLDGRQVRWVSFTPDSQTALITSVFGSVIIWSLLLQSTVHVMQGYSPIASTLLDDTYLIAGATEPNAALRPYLRVGNIKTGRQARMIDRTDLVNAVALSTGQNILCTGHDKGDIKLWNWYTGEFLTTYQHPCWVHSVILHPTAPILISAGGGFIRDYTVQIWDTNTGAVRGILAGHDGRINCMALSHDGHILVTGSSDCKVKIWDLASNTELASLAGHWEQITSVAITPNGQQIISGSYDGSVRIWSLPQPASPPSFP</sequence>
<evidence type="ECO:0000313" key="4">
    <source>
        <dbReference type="EMBL" id="MBE9031294.1"/>
    </source>
</evidence>
<dbReference type="SUPFAM" id="SSF50978">
    <property type="entry name" value="WD40 repeat-like"/>
    <property type="match status" value="1"/>
</dbReference>
<dbReference type="PROSITE" id="PS50082">
    <property type="entry name" value="WD_REPEATS_2"/>
    <property type="match status" value="4"/>
</dbReference>
<dbReference type="PROSITE" id="PS50294">
    <property type="entry name" value="WD_REPEATS_REGION"/>
    <property type="match status" value="2"/>
</dbReference>
<dbReference type="PANTHER" id="PTHR19879">
    <property type="entry name" value="TRANSCRIPTION INITIATION FACTOR TFIID"/>
    <property type="match status" value="1"/>
</dbReference>
<comment type="caution">
    <text evidence="4">The sequence shown here is derived from an EMBL/GenBank/DDBJ whole genome shotgun (WGS) entry which is preliminary data.</text>
</comment>
<dbReference type="Pfam" id="PF00400">
    <property type="entry name" value="WD40"/>
    <property type="match status" value="3"/>
</dbReference>
<dbReference type="AlphaFoldDB" id="A0A928Z422"/>
<dbReference type="InterPro" id="IPR036322">
    <property type="entry name" value="WD40_repeat_dom_sf"/>
</dbReference>
<dbReference type="RefSeq" id="WP_264326124.1">
    <property type="nucleotide sequence ID" value="NZ_JADEXQ010000058.1"/>
</dbReference>
<feature type="repeat" description="WD" evidence="3">
    <location>
        <begin position="230"/>
        <end position="271"/>
    </location>
</feature>
<feature type="repeat" description="WD" evidence="3">
    <location>
        <begin position="317"/>
        <end position="358"/>
    </location>
</feature>
<feature type="non-terminal residue" evidence="4">
    <location>
        <position position="1"/>
    </location>
</feature>
<gene>
    <name evidence="4" type="ORF">IQ266_16285</name>
</gene>
<accession>A0A928Z422</accession>
<proteinExistence type="predicted"/>
<evidence type="ECO:0000256" key="1">
    <source>
        <dbReference type="ARBA" id="ARBA00022574"/>
    </source>
</evidence>
<dbReference type="InterPro" id="IPR019775">
    <property type="entry name" value="WD40_repeat_CS"/>
</dbReference>
<dbReference type="PANTHER" id="PTHR19879:SF9">
    <property type="entry name" value="TRANSCRIPTION INITIATION FACTOR TFIID SUBUNIT 5"/>
    <property type="match status" value="1"/>
</dbReference>
<dbReference type="SMART" id="SM00320">
    <property type="entry name" value="WD40"/>
    <property type="match status" value="6"/>
</dbReference>
<dbReference type="Proteomes" id="UP000625316">
    <property type="component" value="Unassembled WGS sequence"/>
</dbReference>
<dbReference type="InterPro" id="IPR001680">
    <property type="entry name" value="WD40_rpt"/>
</dbReference>
<organism evidence="4 5">
    <name type="scientific">Romeriopsis navalis LEGE 11480</name>
    <dbReference type="NCBI Taxonomy" id="2777977"/>
    <lineage>
        <taxon>Bacteria</taxon>
        <taxon>Bacillati</taxon>
        <taxon>Cyanobacteriota</taxon>
        <taxon>Cyanophyceae</taxon>
        <taxon>Leptolyngbyales</taxon>
        <taxon>Leptolyngbyaceae</taxon>
        <taxon>Romeriopsis</taxon>
        <taxon>Romeriopsis navalis</taxon>
    </lineage>
</organism>
<evidence type="ECO:0000256" key="2">
    <source>
        <dbReference type="ARBA" id="ARBA00022737"/>
    </source>
</evidence>
<dbReference type="PROSITE" id="PS00678">
    <property type="entry name" value="WD_REPEATS_1"/>
    <property type="match status" value="1"/>
</dbReference>
<dbReference type="GO" id="GO:0006367">
    <property type="term" value="P:transcription initiation at RNA polymerase II promoter"/>
    <property type="evidence" value="ECO:0007669"/>
    <property type="project" value="TreeGrafter"/>
</dbReference>
<keyword evidence="1 3" id="KW-0853">WD repeat</keyword>
<reference evidence="4" key="1">
    <citation type="submission" date="2020-10" db="EMBL/GenBank/DDBJ databases">
        <authorList>
            <person name="Castelo-Branco R."/>
            <person name="Eusebio N."/>
            <person name="Adriana R."/>
            <person name="Vieira A."/>
            <person name="Brugerolle De Fraissinette N."/>
            <person name="Rezende De Castro R."/>
            <person name="Schneider M.P."/>
            <person name="Vasconcelos V."/>
            <person name="Leao P.N."/>
        </authorList>
    </citation>
    <scope>NUCLEOTIDE SEQUENCE</scope>
    <source>
        <strain evidence="4">LEGE 11480</strain>
    </source>
</reference>
<keyword evidence="5" id="KW-1185">Reference proteome</keyword>
<name>A0A928Z422_9CYAN</name>
<feature type="repeat" description="WD" evidence="3">
    <location>
        <begin position="359"/>
        <end position="392"/>
    </location>
</feature>
<dbReference type="Gene3D" id="2.130.10.10">
    <property type="entry name" value="YVTN repeat-like/Quinoprotein amine dehydrogenase"/>
    <property type="match status" value="2"/>
</dbReference>
<feature type="repeat" description="WD" evidence="3">
    <location>
        <begin position="90"/>
        <end position="131"/>
    </location>
</feature>
<dbReference type="EMBL" id="JADEXQ010000058">
    <property type="protein sequence ID" value="MBE9031294.1"/>
    <property type="molecule type" value="Genomic_DNA"/>
</dbReference>
<dbReference type="CDD" id="cd00200">
    <property type="entry name" value="WD40"/>
    <property type="match status" value="1"/>
</dbReference>
<dbReference type="InterPro" id="IPR020472">
    <property type="entry name" value="WD40_PAC1"/>
</dbReference>
<dbReference type="PRINTS" id="PR00320">
    <property type="entry name" value="GPROTEINBRPT"/>
</dbReference>
<dbReference type="InterPro" id="IPR015943">
    <property type="entry name" value="WD40/YVTN_repeat-like_dom_sf"/>
</dbReference>
<evidence type="ECO:0000313" key="5">
    <source>
        <dbReference type="Proteomes" id="UP000625316"/>
    </source>
</evidence>
<protein>
    <submittedName>
        <fullName evidence="4">WD40 repeat domain-containing protein</fullName>
    </submittedName>
</protein>
<evidence type="ECO:0000256" key="3">
    <source>
        <dbReference type="PROSITE-ProRule" id="PRU00221"/>
    </source>
</evidence>